<proteinExistence type="predicted"/>
<feature type="compositionally biased region" description="Pro residues" evidence="1">
    <location>
        <begin position="26"/>
        <end position="36"/>
    </location>
</feature>
<evidence type="ECO:0000313" key="2">
    <source>
        <dbReference type="EMBL" id="GEP11756.1"/>
    </source>
</evidence>
<gene>
    <name evidence="2" type="ORF">MGN01_36010</name>
</gene>
<dbReference type="AlphaFoldDB" id="A0A512JP69"/>
<accession>A0A512JP69</accession>
<feature type="region of interest" description="Disordered" evidence="1">
    <location>
        <begin position="82"/>
        <end position="103"/>
    </location>
</feature>
<reference evidence="2 3" key="1">
    <citation type="submission" date="2019-07" db="EMBL/GenBank/DDBJ databases">
        <title>Whole genome shotgun sequence of Methylobacterium gnaphalii NBRC 107716.</title>
        <authorList>
            <person name="Hosoyama A."/>
            <person name="Uohara A."/>
            <person name="Ohji S."/>
            <person name="Ichikawa N."/>
        </authorList>
    </citation>
    <scope>NUCLEOTIDE SEQUENCE [LARGE SCALE GENOMIC DNA]</scope>
    <source>
        <strain evidence="2 3">NBRC 107716</strain>
    </source>
</reference>
<dbReference type="OrthoDB" id="7572500at2"/>
<evidence type="ECO:0000256" key="1">
    <source>
        <dbReference type="SAM" id="MobiDB-lite"/>
    </source>
</evidence>
<feature type="region of interest" description="Disordered" evidence="1">
    <location>
        <begin position="1"/>
        <end position="44"/>
    </location>
</feature>
<feature type="compositionally biased region" description="Basic residues" evidence="1">
    <location>
        <begin position="1"/>
        <end position="10"/>
    </location>
</feature>
<dbReference type="Proteomes" id="UP000321750">
    <property type="component" value="Unassembled WGS sequence"/>
</dbReference>
<dbReference type="RefSeq" id="WP_147048170.1">
    <property type="nucleotide sequence ID" value="NZ_BJZV01000023.1"/>
</dbReference>
<protein>
    <submittedName>
        <fullName evidence="2">Uncharacterized protein</fullName>
    </submittedName>
</protein>
<dbReference type="EMBL" id="BJZV01000023">
    <property type="protein sequence ID" value="GEP11756.1"/>
    <property type="molecule type" value="Genomic_DNA"/>
</dbReference>
<organism evidence="2 3">
    <name type="scientific">Methylobacterium gnaphalii</name>
    <dbReference type="NCBI Taxonomy" id="1010610"/>
    <lineage>
        <taxon>Bacteria</taxon>
        <taxon>Pseudomonadati</taxon>
        <taxon>Pseudomonadota</taxon>
        <taxon>Alphaproteobacteria</taxon>
        <taxon>Hyphomicrobiales</taxon>
        <taxon>Methylobacteriaceae</taxon>
        <taxon>Methylobacterium</taxon>
    </lineage>
</organism>
<comment type="caution">
    <text evidence="2">The sequence shown here is derived from an EMBL/GenBank/DDBJ whole genome shotgun (WGS) entry which is preliminary data.</text>
</comment>
<name>A0A512JP69_9HYPH</name>
<sequence length="103" mass="11338">MANPPRRKPRSLSEFDPSQGNGGTQPPAPPPPPPPEPPDEEGVPVSYLVKESDRDMLKMLCIQKKLSGQQLHHLAINYWLASEGLPPLQPQTANRASGGRKRR</sequence>
<keyword evidence="3" id="KW-1185">Reference proteome</keyword>
<evidence type="ECO:0000313" key="3">
    <source>
        <dbReference type="Proteomes" id="UP000321750"/>
    </source>
</evidence>